<dbReference type="CDD" id="cd12148">
    <property type="entry name" value="fungal_TF_MHR"/>
    <property type="match status" value="1"/>
</dbReference>
<dbReference type="InterPro" id="IPR036864">
    <property type="entry name" value="Zn2-C6_fun-type_DNA-bd_sf"/>
</dbReference>
<comment type="caution">
    <text evidence="7">The sequence shown here is derived from an EMBL/GenBank/DDBJ whole genome shotgun (WGS) entry which is preliminary data.</text>
</comment>
<evidence type="ECO:0000256" key="3">
    <source>
        <dbReference type="ARBA" id="ARBA00023163"/>
    </source>
</evidence>
<dbReference type="Gene3D" id="4.10.240.10">
    <property type="entry name" value="Zn(2)-C6 fungal-type DNA-binding domain"/>
    <property type="match status" value="1"/>
</dbReference>
<evidence type="ECO:0000313" key="7">
    <source>
        <dbReference type="EMBL" id="OAL68227.1"/>
    </source>
</evidence>
<dbReference type="PROSITE" id="PS50048">
    <property type="entry name" value="ZN2_CY6_FUNGAL_2"/>
    <property type="match status" value="1"/>
</dbReference>
<evidence type="ECO:0000256" key="2">
    <source>
        <dbReference type="ARBA" id="ARBA00023125"/>
    </source>
</evidence>
<dbReference type="AlphaFoldDB" id="A0A178FA04"/>
<evidence type="ECO:0000256" key="1">
    <source>
        <dbReference type="ARBA" id="ARBA00023015"/>
    </source>
</evidence>
<feature type="region of interest" description="Disordered" evidence="5">
    <location>
        <begin position="177"/>
        <end position="198"/>
    </location>
</feature>
<keyword evidence="1" id="KW-0805">Transcription regulation</keyword>
<feature type="compositionally biased region" description="Polar residues" evidence="5">
    <location>
        <begin position="29"/>
        <end position="41"/>
    </location>
</feature>
<dbReference type="SMART" id="SM00066">
    <property type="entry name" value="GAL4"/>
    <property type="match status" value="1"/>
</dbReference>
<protein>
    <recommendedName>
        <fullName evidence="6">Zn(2)-C6 fungal-type domain-containing protein</fullName>
    </recommendedName>
</protein>
<feature type="region of interest" description="Disordered" evidence="5">
    <location>
        <begin position="1"/>
        <end position="74"/>
    </location>
</feature>
<dbReference type="GO" id="GO:0000981">
    <property type="term" value="F:DNA-binding transcription factor activity, RNA polymerase II-specific"/>
    <property type="evidence" value="ECO:0007669"/>
    <property type="project" value="InterPro"/>
</dbReference>
<dbReference type="PANTHER" id="PTHR47654">
    <property type="entry name" value="ZN(II)2CYS6 TRANSCRIPTION FACTOR (EUROFUNG)-RELATED"/>
    <property type="match status" value="1"/>
</dbReference>
<dbReference type="PANTHER" id="PTHR47654:SF5">
    <property type="entry name" value="TRANSCRIPTION FACTOR DOMAIN-CONTAINING PROTEIN"/>
    <property type="match status" value="1"/>
</dbReference>
<dbReference type="Proteomes" id="UP000243015">
    <property type="component" value="Unassembled WGS sequence"/>
</dbReference>
<feature type="compositionally biased region" description="Low complexity" evidence="5">
    <location>
        <begin position="42"/>
        <end position="63"/>
    </location>
</feature>
<dbReference type="CDD" id="cd00067">
    <property type="entry name" value="GAL4"/>
    <property type="match status" value="1"/>
</dbReference>
<evidence type="ECO:0000256" key="4">
    <source>
        <dbReference type="ARBA" id="ARBA00023242"/>
    </source>
</evidence>
<proteinExistence type="predicted"/>
<evidence type="ECO:0000313" key="8">
    <source>
        <dbReference type="Proteomes" id="UP000243015"/>
    </source>
</evidence>
<dbReference type="SUPFAM" id="SSF57701">
    <property type="entry name" value="Zn2/Cys6 DNA-binding domain"/>
    <property type="match status" value="1"/>
</dbReference>
<dbReference type="GO" id="GO:0003677">
    <property type="term" value="F:DNA binding"/>
    <property type="evidence" value="ECO:0007669"/>
    <property type="project" value="UniProtKB-KW"/>
</dbReference>
<evidence type="ECO:0000256" key="5">
    <source>
        <dbReference type="SAM" id="MobiDB-lite"/>
    </source>
</evidence>
<accession>A0A178FA04</accession>
<dbReference type="Pfam" id="PF00172">
    <property type="entry name" value="Zn_clus"/>
    <property type="match status" value="1"/>
</dbReference>
<keyword evidence="3" id="KW-0804">Transcription</keyword>
<sequence>MLNRMRQQLGYKVGPSMAQPPGPRRQARASIQYQRQPENFTASSSASASSSSFASPSAARLASNPAGTPTEGKVAIPRLPGVAQQSPAPDRNRVNHACEPCRKRKSKCDGVHPISSRCKNQGVDCIYADGKRERLKRNVQTMAMKISVYEKLLTKLIPSQSPDVQQAIRNALHENSMVAEDDVSMSDENSPSAEDTIEDENSVLLGVASPLRAYSERSKPVECVGETSTIRWLGMLLVKLQLPNFMSEVTALLEHIMSMASYDFSWKLETTAKIDDVNEKCNYFSGEVELPQLDMMHNLTTLPPKDVADLLVNAYFTTVHPLFPILPKIPTGEVEDHSIYCARSQALAQGIVDPRGYPDTYSSLEPIQLIAIRGVYQLSTYQIAGAWTSVTTALKFAYNRSLNVQATASELSGESKQLEARVWYSLRSLEQFLCILTGYPSEFQGQPIHIRPFQTTEPSFIRSPLPLANFNILDNPLDLELSAVYSFDEEYPSSNFITGLRLDEIVSEAIISLYGMKSLDSTWAHIQGLISELDNKLSQWYASIDPGFPYTVQSIDICAPPSTSLTYLHLRYLSARILINKPVLCDPSELILTIPYQSEASRQMDSDAAVRCISAARQVLQLLPLNIDIVELHGKTPWWCILHYIVQASSVLITELSFDEPHLPMEMDDIISQSDLAIRWLSTLAGTCESASKACHCMNSLHHLALEKRERATQGHGQ</sequence>
<dbReference type="InterPro" id="IPR053230">
    <property type="entry name" value="Trans_reg_galc"/>
</dbReference>
<keyword evidence="2" id="KW-0238">DNA-binding</keyword>
<feature type="domain" description="Zn(2)-C6 fungal-type" evidence="6">
    <location>
        <begin position="97"/>
        <end position="127"/>
    </location>
</feature>
<name>A0A178FA04_TRIRU</name>
<reference evidence="7 8" key="1">
    <citation type="submission" date="2016-05" db="EMBL/GenBank/DDBJ databases">
        <title>Genome sequencing of Trichophyton rubrum CMCC(F)T1i isolated from hair.</title>
        <authorList>
            <person name="Zhan P."/>
            <person name="Tao Y."/>
            <person name="Liu W."/>
        </authorList>
    </citation>
    <scope>NUCLEOTIDE SEQUENCE [LARGE SCALE GENOMIC DNA]</scope>
    <source>
        <strain evidence="8">CMCC(F)T1i</strain>
    </source>
</reference>
<dbReference type="EMBL" id="LHPM01000008">
    <property type="protein sequence ID" value="OAL68227.1"/>
    <property type="molecule type" value="Genomic_DNA"/>
</dbReference>
<evidence type="ECO:0000259" key="6">
    <source>
        <dbReference type="PROSITE" id="PS50048"/>
    </source>
</evidence>
<dbReference type="GO" id="GO:0008270">
    <property type="term" value="F:zinc ion binding"/>
    <property type="evidence" value="ECO:0007669"/>
    <property type="project" value="InterPro"/>
</dbReference>
<dbReference type="VEuPathDB" id="FungiDB:TERG_07079"/>
<gene>
    <name evidence="7" type="ORF">A7C99_0627</name>
</gene>
<dbReference type="InterPro" id="IPR001138">
    <property type="entry name" value="Zn2Cys6_DnaBD"/>
</dbReference>
<organism evidence="7 8">
    <name type="scientific">Trichophyton rubrum</name>
    <name type="common">Athlete's foot fungus</name>
    <name type="synonym">Epidermophyton rubrum</name>
    <dbReference type="NCBI Taxonomy" id="5551"/>
    <lineage>
        <taxon>Eukaryota</taxon>
        <taxon>Fungi</taxon>
        <taxon>Dikarya</taxon>
        <taxon>Ascomycota</taxon>
        <taxon>Pezizomycotina</taxon>
        <taxon>Eurotiomycetes</taxon>
        <taxon>Eurotiomycetidae</taxon>
        <taxon>Onygenales</taxon>
        <taxon>Arthrodermataceae</taxon>
        <taxon>Trichophyton</taxon>
    </lineage>
</organism>
<keyword evidence="4" id="KW-0539">Nucleus</keyword>